<keyword evidence="10 15" id="KW-0663">Pyridoxal phosphate</keyword>
<dbReference type="PANTHER" id="PTHR42743:SF11">
    <property type="entry name" value="AMINODEOXYCHORISMATE LYASE"/>
    <property type="match status" value="1"/>
</dbReference>
<comment type="caution">
    <text evidence="16">The sequence shown here is derived from an EMBL/GenBank/DDBJ whole genome shotgun (WGS) entry which is preliminary data.</text>
</comment>
<evidence type="ECO:0000256" key="1">
    <source>
        <dbReference type="ARBA" id="ARBA00001933"/>
    </source>
</evidence>
<evidence type="ECO:0000256" key="2">
    <source>
        <dbReference type="ARBA" id="ARBA00003109"/>
    </source>
</evidence>
<evidence type="ECO:0000256" key="14">
    <source>
        <dbReference type="ARBA" id="ARBA00049229"/>
    </source>
</evidence>
<comment type="similarity">
    <text evidence="6 15">Belongs to the class-IV pyridoxal-phosphate-dependent aminotransferase family.</text>
</comment>
<proteinExistence type="inferred from homology"/>
<dbReference type="InterPro" id="IPR036038">
    <property type="entry name" value="Aminotransferase-like"/>
</dbReference>
<sequence length="307" mass="34279">MAIQADKVWMDGELVDFEDAKIHVLTHTLHYGLGAFEGIRCYQRADGHSAIFRLGEHIRRLLETCHICTLESPFTREEIERACVETVRANGFKDCYLRPVVYLGHGEMGLSAMGNDVRVAIIAWPWGAYLGDEGLTQGIRAKIASFNRHHVNASMVKGKINGQYVNSILAKREVMKAGYQEAIMLDTNGYISEASGENIFIVRDGVIYSTPLGSSILGGITRDTVLTLARERGYEIIEQRVTRDFLYVADEIFMTGTAAEVTPVRELDDRQIGTGKPGPITRVLQDAYFDQVKGSATDHMDWLTMVE</sequence>
<dbReference type="InterPro" id="IPR050571">
    <property type="entry name" value="Class-IV_PLP-Dep_Aminotrnsfr"/>
</dbReference>
<keyword evidence="11 15" id="KW-0100">Branched-chain amino acid biosynthesis</keyword>
<comment type="pathway">
    <text evidence="3 15">Amino-acid biosynthesis; L-isoleucine biosynthesis; L-isoleucine from 2-oxobutanoate: step 4/4.</text>
</comment>
<dbReference type="OrthoDB" id="9804984at2"/>
<dbReference type="UniPathway" id="UPA00047">
    <property type="reaction ID" value="UER00058"/>
</dbReference>
<dbReference type="PANTHER" id="PTHR42743">
    <property type="entry name" value="AMINO-ACID AMINOTRANSFERASE"/>
    <property type="match status" value="1"/>
</dbReference>
<evidence type="ECO:0000256" key="13">
    <source>
        <dbReference type="ARBA" id="ARBA00048798"/>
    </source>
</evidence>
<accession>A0A328C9W3</accession>
<dbReference type="EC" id="2.6.1.42" evidence="15"/>
<protein>
    <recommendedName>
        <fullName evidence="15">Branched-chain-amino-acid aminotransferase</fullName>
        <shortName evidence="15">BCAT</shortName>
        <ecNumber evidence="15">2.6.1.42</ecNumber>
    </recommendedName>
</protein>
<keyword evidence="9 15" id="KW-0808">Transferase</keyword>
<evidence type="ECO:0000256" key="12">
    <source>
        <dbReference type="ARBA" id="ARBA00048212"/>
    </source>
</evidence>
<dbReference type="GO" id="GO:0009099">
    <property type="term" value="P:L-valine biosynthetic process"/>
    <property type="evidence" value="ECO:0007669"/>
    <property type="project" value="UniProtKB-UniPathway"/>
</dbReference>
<dbReference type="GO" id="GO:0052654">
    <property type="term" value="F:L-leucine-2-oxoglutarate transaminase activity"/>
    <property type="evidence" value="ECO:0007669"/>
    <property type="project" value="RHEA"/>
</dbReference>
<gene>
    <name evidence="15" type="primary">ilvE</name>
    <name evidence="16" type="ORF">DL240_00575</name>
</gene>
<dbReference type="GO" id="GO:0005829">
    <property type="term" value="C:cytosol"/>
    <property type="evidence" value="ECO:0007669"/>
    <property type="project" value="TreeGrafter"/>
</dbReference>
<evidence type="ECO:0000256" key="3">
    <source>
        <dbReference type="ARBA" id="ARBA00004824"/>
    </source>
</evidence>
<dbReference type="UniPathway" id="UPA00048">
    <property type="reaction ID" value="UER00073"/>
</dbReference>
<evidence type="ECO:0000313" key="16">
    <source>
        <dbReference type="EMBL" id="RAL24738.1"/>
    </source>
</evidence>
<dbReference type="InterPro" id="IPR033939">
    <property type="entry name" value="BCAT_family"/>
</dbReference>
<dbReference type="Proteomes" id="UP000249169">
    <property type="component" value="Unassembled WGS sequence"/>
</dbReference>
<evidence type="ECO:0000256" key="7">
    <source>
        <dbReference type="ARBA" id="ARBA00022576"/>
    </source>
</evidence>
<comment type="catalytic activity">
    <reaction evidence="13 15">
        <text>L-isoleucine + 2-oxoglutarate = (S)-3-methyl-2-oxopentanoate + L-glutamate</text>
        <dbReference type="Rhea" id="RHEA:24801"/>
        <dbReference type="ChEBI" id="CHEBI:16810"/>
        <dbReference type="ChEBI" id="CHEBI:29985"/>
        <dbReference type="ChEBI" id="CHEBI:35146"/>
        <dbReference type="ChEBI" id="CHEBI:58045"/>
        <dbReference type="EC" id="2.6.1.42"/>
    </reaction>
</comment>
<name>A0A328C9W3_9DELT</name>
<dbReference type="RefSeq" id="WP_111727910.1">
    <property type="nucleotide sequence ID" value="NZ_QHKO01000001.1"/>
</dbReference>
<dbReference type="UniPathway" id="UPA00049">
    <property type="reaction ID" value="UER00062"/>
</dbReference>
<evidence type="ECO:0000313" key="17">
    <source>
        <dbReference type="Proteomes" id="UP000249169"/>
    </source>
</evidence>
<comment type="cofactor">
    <cofactor evidence="1 15">
        <name>pyridoxal 5'-phosphate</name>
        <dbReference type="ChEBI" id="CHEBI:597326"/>
    </cofactor>
</comment>
<dbReference type="Pfam" id="PF01063">
    <property type="entry name" value="Aminotran_4"/>
    <property type="match status" value="1"/>
</dbReference>
<dbReference type="EMBL" id="QHKO01000001">
    <property type="protein sequence ID" value="RAL24738.1"/>
    <property type="molecule type" value="Genomic_DNA"/>
</dbReference>
<keyword evidence="8 15" id="KW-0028">Amino-acid biosynthesis</keyword>
<comment type="function">
    <text evidence="2 15">Acts on leucine, isoleucine and valine.</text>
</comment>
<comment type="catalytic activity">
    <reaction evidence="14 15">
        <text>L-leucine + 2-oxoglutarate = 4-methyl-2-oxopentanoate + L-glutamate</text>
        <dbReference type="Rhea" id="RHEA:18321"/>
        <dbReference type="ChEBI" id="CHEBI:16810"/>
        <dbReference type="ChEBI" id="CHEBI:17865"/>
        <dbReference type="ChEBI" id="CHEBI:29985"/>
        <dbReference type="ChEBI" id="CHEBI:57427"/>
        <dbReference type="EC" id="2.6.1.42"/>
    </reaction>
</comment>
<comment type="catalytic activity">
    <reaction evidence="12 15">
        <text>L-valine + 2-oxoglutarate = 3-methyl-2-oxobutanoate + L-glutamate</text>
        <dbReference type="Rhea" id="RHEA:24813"/>
        <dbReference type="ChEBI" id="CHEBI:11851"/>
        <dbReference type="ChEBI" id="CHEBI:16810"/>
        <dbReference type="ChEBI" id="CHEBI:29985"/>
        <dbReference type="ChEBI" id="CHEBI:57762"/>
        <dbReference type="EC" id="2.6.1.42"/>
    </reaction>
</comment>
<dbReference type="GO" id="GO:0052655">
    <property type="term" value="F:L-valine-2-oxoglutarate transaminase activity"/>
    <property type="evidence" value="ECO:0007669"/>
    <property type="project" value="RHEA"/>
</dbReference>
<dbReference type="NCBIfam" id="NF005146">
    <property type="entry name" value="PRK06606.1"/>
    <property type="match status" value="1"/>
</dbReference>
<dbReference type="SUPFAM" id="SSF56752">
    <property type="entry name" value="D-aminoacid aminotransferase-like PLP-dependent enzymes"/>
    <property type="match status" value="1"/>
</dbReference>
<evidence type="ECO:0000256" key="4">
    <source>
        <dbReference type="ARBA" id="ARBA00004931"/>
    </source>
</evidence>
<organism evidence="16 17">
    <name type="scientific">Lujinxingia litoralis</name>
    <dbReference type="NCBI Taxonomy" id="2211119"/>
    <lineage>
        <taxon>Bacteria</taxon>
        <taxon>Deltaproteobacteria</taxon>
        <taxon>Bradymonadales</taxon>
        <taxon>Lujinxingiaceae</taxon>
        <taxon>Lujinxingia</taxon>
    </lineage>
</organism>
<evidence type="ECO:0000256" key="5">
    <source>
        <dbReference type="ARBA" id="ARBA00005072"/>
    </source>
</evidence>
<dbReference type="GO" id="GO:0009098">
    <property type="term" value="P:L-leucine biosynthetic process"/>
    <property type="evidence" value="ECO:0007669"/>
    <property type="project" value="UniProtKB-UniPathway"/>
</dbReference>
<evidence type="ECO:0000256" key="8">
    <source>
        <dbReference type="ARBA" id="ARBA00022605"/>
    </source>
</evidence>
<dbReference type="InterPro" id="IPR005785">
    <property type="entry name" value="B_amino_transI"/>
</dbReference>
<keyword evidence="17" id="KW-1185">Reference proteome</keyword>
<dbReference type="GO" id="GO:0052656">
    <property type="term" value="F:L-isoleucine-2-oxoglutarate transaminase activity"/>
    <property type="evidence" value="ECO:0007669"/>
    <property type="project" value="RHEA"/>
</dbReference>
<evidence type="ECO:0000256" key="11">
    <source>
        <dbReference type="ARBA" id="ARBA00023304"/>
    </source>
</evidence>
<evidence type="ECO:0000256" key="10">
    <source>
        <dbReference type="ARBA" id="ARBA00022898"/>
    </source>
</evidence>
<comment type="pathway">
    <text evidence="5 15">Amino-acid biosynthesis; L-leucine biosynthesis; L-leucine from 3-methyl-2-oxobutanoate: step 4/4.</text>
</comment>
<dbReference type="CDD" id="cd01557">
    <property type="entry name" value="BCAT_beta_family"/>
    <property type="match status" value="1"/>
</dbReference>
<dbReference type="NCBIfam" id="TIGR01122">
    <property type="entry name" value="ilvE_I"/>
    <property type="match status" value="1"/>
</dbReference>
<dbReference type="Gene3D" id="3.20.10.10">
    <property type="entry name" value="D-amino Acid Aminotransferase, subunit A, domain 2"/>
    <property type="match status" value="1"/>
</dbReference>
<evidence type="ECO:0000256" key="6">
    <source>
        <dbReference type="ARBA" id="ARBA00009320"/>
    </source>
</evidence>
<dbReference type="Gene3D" id="3.30.470.10">
    <property type="match status" value="1"/>
</dbReference>
<keyword evidence="7 15" id="KW-0032">Aminotransferase</keyword>
<dbReference type="InterPro" id="IPR043132">
    <property type="entry name" value="BCAT-like_C"/>
</dbReference>
<dbReference type="AlphaFoldDB" id="A0A328C9W3"/>
<dbReference type="GO" id="GO:0009097">
    <property type="term" value="P:isoleucine biosynthetic process"/>
    <property type="evidence" value="ECO:0007669"/>
    <property type="project" value="UniProtKB-UniPathway"/>
</dbReference>
<dbReference type="FunFam" id="3.20.10.10:FF:000001">
    <property type="entry name" value="Branched-chain-amino-acid aminotransferase"/>
    <property type="match status" value="1"/>
</dbReference>
<evidence type="ECO:0000256" key="15">
    <source>
        <dbReference type="RuleBase" id="RU364094"/>
    </source>
</evidence>
<dbReference type="InterPro" id="IPR043131">
    <property type="entry name" value="BCAT-like_N"/>
</dbReference>
<reference evidence="16 17" key="1">
    <citation type="submission" date="2018-05" db="EMBL/GenBank/DDBJ databases">
        <title>Lujinxingia marina gen. nov. sp. nov., a new facultative anaerobic member of the class Deltaproteobacteria, and proposal of Lujinxingaceae fam. nov.</title>
        <authorList>
            <person name="Li C.-M."/>
        </authorList>
    </citation>
    <scope>NUCLEOTIDE SEQUENCE [LARGE SCALE GENOMIC DNA]</scope>
    <source>
        <strain evidence="16 17">B210</strain>
    </source>
</reference>
<dbReference type="InterPro" id="IPR001544">
    <property type="entry name" value="Aminotrans_IV"/>
</dbReference>
<evidence type="ECO:0000256" key="9">
    <source>
        <dbReference type="ARBA" id="ARBA00022679"/>
    </source>
</evidence>
<comment type="pathway">
    <text evidence="4 15">Amino-acid biosynthesis; L-valine biosynthesis; L-valine from pyruvate: step 4/4.</text>
</comment>